<name>A0AAV7RVI2_PLEWA</name>
<sequence>MDHYALLAPVSQHTSRHASGQGGKNEQIGEPSRAGLLQAIQGAQQVLESKIKTVAIEVNLLRTDFRKVSDKICVAEGSMRHLQAEVATLKKQVAATEANSGTLEAGVEDLGGDGTEYAVGALSAGNCLVHGQQRTCF</sequence>
<keyword evidence="3" id="KW-1185">Reference proteome</keyword>
<evidence type="ECO:0000256" key="1">
    <source>
        <dbReference type="SAM" id="MobiDB-lite"/>
    </source>
</evidence>
<organism evidence="2 3">
    <name type="scientific">Pleurodeles waltl</name>
    <name type="common">Iberian ribbed newt</name>
    <dbReference type="NCBI Taxonomy" id="8319"/>
    <lineage>
        <taxon>Eukaryota</taxon>
        <taxon>Metazoa</taxon>
        <taxon>Chordata</taxon>
        <taxon>Craniata</taxon>
        <taxon>Vertebrata</taxon>
        <taxon>Euteleostomi</taxon>
        <taxon>Amphibia</taxon>
        <taxon>Batrachia</taxon>
        <taxon>Caudata</taxon>
        <taxon>Salamandroidea</taxon>
        <taxon>Salamandridae</taxon>
        <taxon>Pleurodelinae</taxon>
        <taxon>Pleurodeles</taxon>
    </lineage>
</organism>
<dbReference type="EMBL" id="JANPWB010000009">
    <property type="protein sequence ID" value="KAJ1156824.1"/>
    <property type="molecule type" value="Genomic_DNA"/>
</dbReference>
<evidence type="ECO:0000313" key="2">
    <source>
        <dbReference type="EMBL" id="KAJ1156824.1"/>
    </source>
</evidence>
<accession>A0AAV7RVI2</accession>
<comment type="caution">
    <text evidence="2">The sequence shown here is derived from an EMBL/GenBank/DDBJ whole genome shotgun (WGS) entry which is preliminary data.</text>
</comment>
<dbReference type="Proteomes" id="UP001066276">
    <property type="component" value="Chromosome 5"/>
</dbReference>
<proteinExistence type="predicted"/>
<dbReference type="AlphaFoldDB" id="A0AAV7RVI2"/>
<reference evidence="2" key="1">
    <citation type="journal article" date="2022" name="bioRxiv">
        <title>Sequencing and chromosome-scale assembly of the giantPleurodeles waltlgenome.</title>
        <authorList>
            <person name="Brown T."/>
            <person name="Elewa A."/>
            <person name="Iarovenko S."/>
            <person name="Subramanian E."/>
            <person name="Araus A.J."/>
            <person name="Petzold A."/>
            <person name="Susuki M."/>
            <person name="Suzuki K.-i.T."/>
            <person name="Hayashi T."/>
            <person name="Toyoda A."/>
            <person name="Oliveira C."/>
            <person name="Osipova E."/>
            <person name="Leigh N.D."/>
            <person name="Simon A."/>
            <person name="Yun M.H."/>
        </authorList>
    </citation>
    <scope>NUCLEOTIDE SEQUENCE</scope>
    <source>
        <strain evidence="2">20211129_DDA</strain>
        <tissue evidence="2">Liver</tissue>
    </source>
</reference>
<feature type="region of interest" description="Disordered" evidence="1">
    <location>
        <begin position="8"/>
        <end position="29"/>
    </location>
</feature>
<evidence type="ECO:0000313" key="3">
    <source>
        <dbReference type="Proteomes" id="UP001066276"/>
    </source>
</evidence>
<protein>
    <submittedName>
        <fullName evidence="2">Uncharacterized protein</fullName>
    </submittedName>
</protein>
<gene>
    <name evidence="2" type="ORF">NDU88_009541</name>
</gene>